<accession>A0ABS1WWJ6</accession>
<keyword evidence="1" id="KW-1133">Transmembrane helix</keyword>
<keyword evidence="3" id="KW-1185">Reference proteome</keyword>
<feature type="transmembrane region" description="Helical" evidence="1">
    <location>
        <begin position="84"/>
        <end position="104"/>
    </location>
</feature>
<evidence type="ECO:0000313" key="3">
    <source>
        <dbReference type="Proteomes" id="UP000661077"/>
    </source>
</evidence>
<protein>
    <recommendedName>
        <fullName evidence="4">Ferric reductase like transmembrane component</fullName>
    </recommendedName>
</protein>
<keyword evidence="1" id="KW-0472">Membrane</keyword>
<comment type="caution">
    <text evidence="2">The sequence shown here is derived from an EMBL/GenBank/DDBJ whole genome shotgun (WGS) entry which is preliminary data.</text>
</comment>
<feature type="transmembrane region" description="Helical" evidence="1">
    <location>
        <begin position="12"/>
        <end position="31"/>
    </location>
</feature>
<dbReference type="RefSeq" id="WP_203167376.1">
    <property type="nucleotide sequence ID" value="NZ_JAEVLS010000002.1"/>
</dbReference>
<dbReference type="PROSITE" id="PS51257">
    <property type="entry name" value="PROKAR_LIPOPROTEIN"/>
    <property type="match status" value="1"/>
</dbReference>
<dbReference type="Proteomes" id="UP000661077">
    <property type="component" value="Unassembled WGS sequence"/>
</dbReference>
<feature type="transmembrane region" description="Helical" evidence="1">
    <location>
        <begin position="43"/>
        <end position="64"/>
    </location>
</feature>
<reference evidence="2 3" key="1">
    <citation type="journal article" date="2021" name="Int. J. Syst. Evol. Microbiol.">
        <title>Steroidobacter gossypii sp. nov., isolated from soil of cotton cropping field.</title>
        <authorList>
            <person name="Huang R."/>
            <person name="Yang S."/>
            <person name="Zhen C."/>
            <person name="Liu W."/>
        </authorList>
    </citation>
    <scope>NUCLEOTIDE SEQUENCE [LARGE SCALE GENOMIC DNA]</scope>
    <source>
        <strain evidence="2 3">S1-65</strain>
    </source>
</reference>
<gene>
    <name evidence="2" type="ORF">JM946_11235</name>
</gene>
<evidence type="ECO:0008006" key="4">
    <source>
        <dbReference type="Google" id="ProtNLM"/>
    </source>
</evidence>
<evidence type="ECO:0000313" key="2">
    <source>
        <dbReference type="EMBL" id="MBM0105328.1"/>
    </source>
</evidence>
<sequence>MIHRNLLSYRGARYLWWSLGLIVASCILYVTQGDAQPPNGGTWQGYVLGTVGALLIVWLTLLGIRKRRYSSTMGTVQGWTSAHVYLGSALIVVATLHSGLQIGWNLHTFAYVLMCVVILSGFFGLYTYMSYPQLISKNREGGARAELFAELFELDRNARAVASRCAPDVAIAVDSSIERTTLGGGIYSQLFSRDDSYFVRGAGKPVRNTDQQQVIDFVGARLPRAAKGAEAANLQQLIVLLCRRQAVLRRIRRDIRLYGWLKIWLYFHVPVTIALLVALVLHIIVTFFYW</sequence>
<dbReference type="EMBL" id="JAEVLS010000002">
    <property type="protein sequence ID" value="MBM0105328.1"/>
    <property type="molecule type" value="Genomic_DNA"/>
</dbReference>
<proteinExistence type="predicted"/>
<organism evidence="2 3">
    <name type="scientific">Steroidobacter gossypii</name>
    <dbReference type="NCBI Taxonomy" id="2805490"/>
    <lineage>
        <taxon>Bacteria</taxon>
        <taxon>Pseudomonadati</taxon>
        <taxon>Pseudomonadota</taxon>
        <taxon>Gammaproteobacteria</taxon>
        <taxon>Steroidobacterales</taxon>
        <taxon>Steroidobacteraceae</taxon>
        <taxon>Steroidobacter</taxon>
    </lineage>
</organism>
<name>A0ABS1WWJ6_9GAMM</name>
<evidence type="ECO:0000256" key="1">
    <source>
        <dbReference type="SAM" id="Phobius"/>
    </source>
</evidence>
<feature type="transmembrane region" description="Helical" evidence="1">
    <location>
        <begin position="110"/>
        <end position="129"/>
    </location>
</feature>
<feature type="transmembrane region" description="Helical" evidence="1">
    <location>
        <begin position="263"/>
        <end position="289"/>
    </location>
</feature>
<keyword evidence="1" id="KW-0812">Transmembrane</keyword>